<dbReference type="GO" id="GO:0009007">
    <property type="term" value="F:site-specific DNA-methyltransferase (adenine-specific) activity"/>
    <property type="evidence" value="ECO:0007669"/>
    <property type="project" value="UniProtKB-EC"/>
</dbReference>
<dbReference type="Proteomes" id="UP000095679">
    <property type="component" value="Unassembled WGS sequence"/>
</dbReference>
<dbReference type="EMBL" id="CYZL01000001">
    <property type="protein sequence ID" value="CUN50734.1"/>
    <property type="molecule type" value="Genomic_DNA"/>
</dbReference>
<dbReference type="AlphaFoldDB" id="A0A173XGD2"/>
<proteinExistence type="predicted"/>
<dbReference type="PANTHER" id="PTHR42933">
    <property type="entry name" value="SLR6095 PROTEIN"/>
    <property type="match status" value="1"/>
</dbReference>
<dbReference type="PROSITE" id="PS00092">
    <property type="entry name" value="N6_MTASE"/>
    <property type="match status" value="1"/>
</dbReference>
<reference evidence="8 9" key="1">
    <citation type="submission" date="2015-09" db="EMBL/GenBank/DDBJ databases">
        <authorList>
            <consortium name="Pathogen Informatics"/>
        </authorList>
    </citation>
    <scope>NUCLEOTIDE SEQUENCE [LARGE SCALE GENOMIC DNA]</scope>
    <source>
        <strain evidence="8 9">2789STDY5834835</strain>
    </source>
</reference>
<dbReference type="InterPro" id="IPR003356">
    <property type="entry name" value="DNA_methylase_A-5"/>
</dbReference>
<dbReference type="CDD" id="cd02440">
    <property type="entry name" value="AdoMet_MTases"/>
    <property type="match status" value="1"/>
</dbReference>
<dbReference type="InterPro" id="IPR051537">
    <property type="entry name" value="DNA_Adenine_Mtase"/>
</dbReference>
<dbReference type="RefSeq" id="WP_055297807.1">
    <property type="nucleotide sequence ID" value="NZ_BLYK01000002.1"/>
</dbReference>
<dbReference type="PANTHER" id="PTHR42933:SF1">
    <property type="entry name" value="SITE-SPECIFIC DNA-METHYLTRANSFERASE (ADENINE-SPECIFIC)"/>
    <property type="match status" value="1"/>
</dbReference>
<keyword evidence="2 8" id="KW-0489">Methyltransferase</keyword>
<evidence type="ECO:0000259" key="7">
    <source>
        <dbReference type="Pfam" id="PF02384"/>
    </source>
</evidence>
<name>A0A173XGD2_9FIRM</name>
<evidence type="ECO:0000256" key="1">
    <source>
        <dbReference type="ARBA" id="ARBA00011900"/>
    </source>
</evidence>
<dbReference type="GO" id="GO:0003677">
    <property type="term" value="F:DNA binding"/>
    <property type="evidence" value="ECO:0007669"/>
    <property type="project" value="InterPro"/>
</dbReference>
<keyword evidence="3 8" id="KW-0808">Transferase</keyword>
<dbReference type="GO" id="GO:0008170">
    <property type="term" value="F:N-methyltransferase activity"/>
    <property type="evidence" value="ECO:0007669"/>
    <property type="project" value="InterPro"/>
</dbReference>
<comment type="catalytic activity">
    <reaction evidence="6">
        <text>a 2'-deoxyadenosine in DNA + S-adenosyl-L-methionine = an N(6)-methyl-2'-deoxyadenosine in DNA + S-adenosyl-L-homocysteine + H(+)</text>
        <dbReference type="Rhea" id="RHEA:15197"/>
        <dbReference type="Rhea" id="RHEA-COMP:12418"/>
        <dbReference type="Rhea" id="RHEA-COMP:12419"/>
        <dbReference type="ChEBI" id="CHEBI:15378"/>
        <dbReference type="ChEBI" id="CHEBI:57856"/>
        <dbReference type="ChEBI" id="CHEBI:59789"/>
        <dbReference type="ChEBI" id="CHEBI:90615"/>
        <dbReference type="ChEBI" id="CHEBI:90616"/>
        <dbReference type="EC" id="2.1.1.72"/>
    </reaction>
</comment>
<dbReference type="EC" id="2.1.1.72" evidence="1"/>
<dbReference type="SMR" id="A0A173XGD2"/>
<feature type="domain" description="DNA methylase adenine-specific" evidence="7">
    <location>
        <begin position="157"/>
        <end position="468"/>
    </location>
</feature>
<evidence type="ECO:0000256" key="6">
    <source>
        <dbReference type="ARBA" id="ARBA00047942"/>
    </source>
</evidence>
<evidence type="ECO:0000256" key="5">
    <source>
        <dbReference type="ARBA" id="ARBA00022747"/>
    </source>
</evidence>
<sequence length="515" mass="58573">MKERPIIENQIIEIIDRLKGLCHTCGLSNQAAEEEIVTSVFLYKYLSDNYKICAFKKASHTGKSIAEIFTSGIQTDVELKAEDLIDCMVRIMDNPHIADIFDNTLVRIASYPNNKKFGKSLGEPLFKPITKTIEKRNEFVREILKLMDGHDIFSDETDYFAPIFEYLIKDYNVASGRYAEYYTPGEISDIIAKILTRGEERTDCQIYDPSAGSGSLLLHLAHELDSRCSVYSQDISAKSTRLLRINMILNGYTNSIQNIKQGDTLLNPYYMGKKYDYIVSNPPFKTDFSFTRNEIEERWSTCSRFIDGVPEIPKKKKEAMPIYLCFIQHVLWALNDAGKAAVVVPAGFLSIKDGIEEKIRRRIVNNGWLSGVIIMPRNTFANTATKVAVLFIDKSKWHQQAVLMDASGLGTLTKIGKNKRIILSEDDAASIVEGFFDKESSSTVITPLSEIALNGYSFIPGQYMKMKNYQNLLSEEEFRDKTLRFEEDYKILCQKEKESDSTIFSILAQVRSNIC</sequence>
<evidence type="ECO:0000256" key="4">
    <source>
        <dbReference type="ARBA" id="ARBA00022691"/>
    </source>
</evidence>
<evidence type="ECO:0000256" key="3">
    <source>
        <dbReference type="ARBA" id="ARBA00022679"/>
    </source>
</evidence>
<dbReference type="Gene3D" id="3.40.50.150">
    <property type="entry name" value="Vaccinia Virus protein VP39"/>
    <property type="match status" value="1"/>
</dbReference>
<keyword evidence="5" id="KW-0680">Restriction system</keyword>
<keyword evidence="4" id="KW-0949">S-adenosyl-L-methionine</keyword>
<organism evidence="8 9">
    <name type="scientific">Anaerobutyricum hallii</name>
    <dbReference type="NCBI Taxonomy" id="39488"/>
    <lineage>
        <taxon>Bacteria</taxon>
        <taxon>Bacillati</taxon>
        <taxon>Bacillota</taxon>
        <taxon>Clostridia</taxon>
        <taxon>Lachnospirales</taxon>
        <taxon>Lachnospiraceae</taxon>
        <taxon>Anaerobutyricum</taxon>
    </lineage>
</organism>
<evidence type="ECO:0000313" key="9">
    <source>
        <dbReference type="Proteomes" id="UP000095679"/>
    </source>
</evidence>
<dbReference type="PRINTS" id="PR00507">
    <property type="entry name" value="N12N6MTFRASE"/>
</dbReference>
<evidence type="ECO:0000256" key="2">
    <source>
        <dbReference type="ARBA" id="ARBA00022603"/>
    </source>
</evidence>
<accession>A0A173XGD2</accession>
<gene>
    <name evidence="8" type="primary">hsdM</name>
    <name evidence="8" type="ORF">ERS852450_00121</name>
</gene>
<dbReference type="Pfam" id="PF02384">
    <property type="entry name" value="N6_Mtase"/>
    <property type="match status" value="1"/>
</dbReference>
<dbReference type="InterPro" id="IPR002052">
    <property type="entry name" value="DNA_methylase_N6_adenine_CS"/>
</dbReference>
<dbReference type="GO" id="GO:0032259">
    <property type="term" value="P:methylation"/>
    <property type="evidence" value="ECO:0007669"/>
    <property type="project" value="UniProtKB-KW"/>
</dbReference>
<dbReference type="SUPFAM" id="SSF53335">
    <property type="entry name" value="S-adenosyl-L-methionine-dependent methyltransferases"/>
    <property type="match status" value="1"/>
</dbReference>
<protein>
    <recommendedName>
        <fullName evidence="1">site-specific DNA-methyltransferase (adenine-specific)</fullName>
        <ecNumber evidence="1">2.1.1.72</ecNumber>
    </recommendedName>
</protein>
<dbReference type="InterPro" id="IPR029063">
    <property type="entry name" value="SAM-dependent_MTases_sf"/>
</dbReference>
<dbReference type="GO" id="GO:0009307">
    <property type="term" value="P:DNA restriction-modification system"/>
    <property type="evidence" value="ECO:0007669"/>
    <property type="project" value="UniProtKB-KW"/>
</dbReference>
<evidence type="ECO:0000313" key="8">
    <source>
        <dbReference type="EMBL" id="CUN50734.1"/>
    </source>
</evidence>